<evidence type="ECO:0000259" key="3">
    <source>
        <dbReference type="PROSITE" id="PS50076"/>
    </source>
</evidence>
<protein>
    <recommendedName>
        <fullName evidence="3">J domain-containing protein</fullName>
    </recommendedName>
</protein>
<sequence length="223" mass="25978">MQTGLKSIFAQPFRKLIRIRRFRRFQSTEVPEKCWKCEKSFAGGKFCESCQTIQPVIEKNLFNYVGVPLSFNVDLAALKKNFRDLQSSVHPDKFAQASEQEKNYSEEHSRKLNEAYKTLTEPMKRAKYMFELMGGKSKEKGDLDQEALMEMMERNEEISEITDKERLKEEEKKVGDEIQAKLKDLDTFFGEKNIDGVSQSITQLSYLYSLRNAIQKRLNPGFT</sequence>
<dbReference type="GO" id="GO:0044571">
    <property type="term" value="P:[2Fe-2S] cluster assembly"/>
    <property type="evidence" value="ECO:0007669"/>
    <property type="project" value="InterPro"/>
</dbReference>
<dbReference type="PROSITE" id="PS50076">
    <property type="entry name" value="DNAJ_2"/>
    <property type="match status" value="1"/>
</dbReference>
<reference evidence="4" key="1">
    <citation type="submission" date="2020-10" db="EMBL/GenBank/DDBJ databases">
        <authorList>
            <person name="Kikuchi T."/>
        </authorList>
    </citation>
    <scope>NUCLEOTIDE SEQUENCE</scope>
    <source>
        <strain evidence="4">NKZ352</strain>
    </source>
</reference>
<dbReference type="Pfam" id="PF00226">
    <property type="entry name" value="DnaJ"/>
    <property type="match status" value="1"/>
</dbReference>
<evidence type="ECO:0000256" key="1">
    <source>
        <dbReference type="ARBA" id="ARBA00010476"/>
    </source>
</evidence>
<dbReference type="PANTHER" id="PTHR14021:SF15">
    <property type="entry name" value="IRON-SULFUR CLUSTER CO-CHAPERONE PROTEIN HSCB"/>
    <property type="match status" value="1"/>
</dbReference>
<dbReference type="GO" id="GO:0051259">
    <property type="term" value="P:protein complex oligomerization"/>
    <property type="evidence" value="ECO:0007669"/>
    <property type="project" value="InterPro"/>
</dbReference>
<dbReference type="Pfam" id="PF07743">
    <property type="entry name" value="HSCB_C"/>
    <property type="match status" value="1"/>
</dbReference>
<dbReference type="SUPFAM" id="SSF47144">
    <property type="entry name" value="HSC20 (HSCB), C-terminal oligomerisation domain"/>
    <property type="match status" value="1"/>
</dbReference>
<dbReference type="InterPro" id="IPR036869">
    <property type="entry name" value="J_dom_sf"/>
</dbReference>
<comment type="caution">
    <text evidence="4">The sequence shown here is derived from an EMBL/GenBank/DDBJ whole genome shotgun (WGS) entry which is preliminary data.</text>
</comment>
<dbReference type="OrthoDB" id="277802at2759"/>
<feature type="domain" description="J" evidence="3">
    <location>
        <begin position="60"/>
        <end position="134"/>
    </location>
</feature>
<dbReference type="GO" id="GO:0005739">
    <property type="term" value="C:mitochondrion"/>
    <property type="evidence" value="ECO:0007669"/>
    <property type="project" value="TreeGrafter"/>
</dbReference>
<dbReference type="Gene3D" id="1.20.1280.20">
    <property type="entry name" value="HscB, C-terminal domain"/>
    <property type="match status" value="1"/>
</dbReference>
<dbReference type="InterPro" id="IPR009073">
    <property type="entry name" value="HscB_oligo_C"/>
</dbReference>
<dbReference type="GO" id="GO:0051087">
    <property type="term" value="F:protein-folding chaperone binding"/>
    <property type="evidence" value="ECO:0007669"/>
    <property type="project" value="InterPro"/>
</dbReference>
<dbReference type="PANTHER" id="PTHR14021">
    <property type="entry name" value="IRON-SULFUR CLUSTER CO-CHAPERONE PROTEIN HSCB"/>
    <property type="match status" value="1"/>
</dbReference>
<dbReference type="SUPFAM" id="SSF46565">
    <property type="entry name" value="Chaperone J-domain"/>
    <property type="match status" value="1"/>
</dbReference>
<dbReference type="CDD" id="cd06257">
    <property type="entry name" value="DnaJ"/>
    <property type="match status" value="1"/>
</dbReference>
<dbReference type="GO" id="GO:0001671">
    <property type="term" value="F:ATPase activator activity"/>
    <property type="evidence" value="ECO:0007669"/>
    <property type="project" value="InterPro"/>
</dbReference>
<organism evidence="4 5">
    <name type="scientific">Caenorhabditis auriculariae</name>
    <dbReference type="NCBI Taxonomy" id="2777116"/>
    <lineage>
        <taxon>Eukaryota</taxon>
        <taxon>Metazoa</taxon>
        <taxon>Ecdysozoa</taxon>
        <taxon>Nematoda</taxon>
        <taxon>Chromadorea</taxon>
        <taxon>Rhabditida</taxon>
        <taxon>Rhabditina</taxon>
        <taxon>Rhabditomorpha</taxon>
        <taxon>Rhabditoidea</taxon>
        <taxon>Rhabditidae</taxon>
        <taxon>Peloderinae</taxon>
        <taxon>Caenorhabditis</taxon>
    </lineage>
</organism>
<gene>
    <name evidence="4" type="ORF">CAUJ_LOCUS6647</name>
</gene>
<keyword evidence="5" id="KW-1185">Reference proteome</keyword>
<dbReference type="Proteomes" id="UP000835052">
    <property type="component" value="Unassembled WGS sequence"/>
</dbReference>
<accession>A0A8S1H877</accession>
<evidence type="ECO:0000313" key="5">
    <source>
        <dbReference type="Proteomes" id="UP000835052"/>
    </source>
</evidence>
<evidence type="ECO:0000313" key="4">
    <source>
        <dbReference type="EMBL" id="CAD6190728.1"/>
    </source>
</evidence>
<dbReference type="InterPro" id="IPR036386">
    <property type="entry name" value="HscB_C_sf"/>
</dbReference>
<dbReference type="EMBL" id="CAJGYM010000017">
    <property type="protein sequence ID" value="CAD6190728.1"/>
    <property type="molecule type" value="Genomic_DNA"/>
</dbReference>
<dbReference type="NCBIfam" id="TIGR00714">
    <property type="entry name" value="hscB"/>
    <property type="match status" value="1"/>
</dbReference>
<dbReference type="InterPro" id="IPR004640">
    <property type="entry name" value="HscB"/>
</dbReference>
<evidence type="ECO:0000256" key="2">
    <source>
        <dbReference type="ARBA" id="ARBA00023186"/>
    </source>
</evidence>
<proteinExistence type="inferred from homology"/>
<comment type="similarity">
    <text evidence="1">Belongs to the HscB family.</text>
</comment>
<dbReference type="AlphaFoldDB" id="A0A8S1H877"/>
<dbReference type="Gene3D" id="1.10.287.110">
    <property type="entry name" value="DnaJ domain"/>
    <property type="match status" value="1"/>
</dbReference>
<name>A0A8S1H877_9PELO</name>
<dbReference type="SMART" id="SM00271">
    <property type="entry name" value="DnaJ"/>
    <property type="match status" value="1"/>
</dbReference>
<dbReference type="InterPro" id="IPR001623">
    <property type="entry name" value="DnaJ_domain"/>
</dbReference>
<keyword evidence="2" id="KW-0143">Chaperone</keyword>